<accession>A0A5J9U9S0</accession>
<reference evidence="1 2" key="1">
    <citation type="journal article" date="2019" name="Sci. Rep.">
        <title>A high-quality genome of Eragrostis curvula grass provides insights into Poaceae evolution and supports new strategies to enhance forage quality.</title>
        <authorList>
            <person name="Carballo J."/>
            <person name="Santos B.A.C.M."/>
            <person name="Zappacosta D."/>
            <person name="Garbus I."/>
            <person name="Selva J.P."/>
            <person name="Gallo C.A."/>
            <person name="Diaz A."/>
            <person name="Albertini E."/>
            <person name="Caccamo M."/>
            <person name="Echenique V."/>
        </authorList>
    </citation>
    <scope>NUCLEOTIDE SEQUENCE [LARGE SCALE GENOMIC DNA]</scope>
    <source>
        <strain evidence="2">cv. Victoria</strain>
        <tissue evidence="1">Leaf</tissue>
    </source>
</reference>
<dbReference type="Gramene" id="TVU20385">
    <property type="protein sequence ID" value="TVU20385"/>
    <property type="gene ID" value="EJB05_36592"/>
</dbReference>
<keyword evidence="2" id="KW-1185">Reference proteome</keyword>
<dbReference type="Proteomes" id="UP000324897">
    <property type="component" value="Chromosome 7"/>
</dbReference>
<protein>
    <submittedName>
        <fullName evidence="1">Uncharacterized protein</fullName>
    </submittedName>
</protein>
<name>A0A5J9U9S0_9POAL</name>
<proteinExistence type="predicted"/>
<gene>
    <name evidence="1" type="ORF">EJB05_36592</name>
</gene>
<dbReference type="AlphaFoldDB" id="A0A5J9U9S0"/>
<sequence>MARVEVSGPAPQQRAEEARYNHPALPLPRHGYGCAAGRIAAAETHHSHPSQENMDIAESFAFFVLVAKALASDKPIIAKTKARSAPLFKEKLNFLDANGAIILLLRHTFEDMFYLINPLKYGFTGGASKSRDHLPEDDHHDGL</sequence>
<dbReference type="EMBL" id="RWGY01000029">
    <property type="protein sequence ID" value="TVU20385.1"/>
    <property type="molecule type" value="Genomic_DNA"/>
</dbReference>
<organism evidence="1 2">
    <name type="scientific">Eragrostis curvula</name>
    <name type="common">weeping love grass</name>
    <dbReference type="NCBI Taxonomy" id="38414"/>
    <lineage>
        <taxon>Eukaryota</taxon>
        <taxon>Viridiplantae</taxon>
        <taxon>Streptophyta</taxon>
        <taxon>Embryophyta</taxon>
        <taxon>Tracheophyta</taxon>
        <taxon>Spermatophyta</taxon>
        <taxon>Magnoliopsida</taxon>
        <taxon>Liliopsida</taxon>
        <taxon>Poales</taxon>
        <taxon>Poaceae</taxon>
        <taxon>PACMAD clade</taxon>
        <taxon>Chloridoideae</taxon>
        <taxon>Eragrostideae</taxon>
        <taxon>Eragrostidinae</taxon>
        <taxon>Eragrostis</taxon>
    </lineage>
</organism>
<evidence type="ECO:0000313" key="1">
    <source>
        <dbReference type="EMBL" id="TVU20385.1"/>
    </source>
</evidence>
<evidence type="ECO:0000313" key="2">
    <source>
        <dbReference type="Proteomes" id="UP000324897"/>
    </source>
</evidence>
<comment type="caution">
    <text evidence="1">The sequence shown here is derived from an EMBL/GenBank/DDBJ whole genome shotgun (WGS) entry which is preliminary data.</text>
</comment>